<dbReference type="AlphaFoldDB" id="A0A7S2U4X7"/>
<feature type="compositionally biased region" description="Basic and acidic residues" evidence="1">
    <location>
        <begin position="53"/>
        <end position="66"/>
    </location>
</feature>
<dbReference type="EMBL" id="HBHQ01000806">
    <property type="protein sequence ID" value="CAD9808691.1"/>
    <property type="molecule type" value="Transcribed_RNA"/>
</dbReference>
<evidence type="ECO:0000313" key="2">
    <source>
        <dbReference type="EMBL" id="CAD9808691.1"/>
    </source>
</evidence>
<sequence>MKNELGQQIINNAFDCLMTTMCNDRPLPSILNDYTPHHDPSPQQQQPSQPQHENIRRHLQEEEGHSYGDGSFFTRLVEMLEDKMSFPSLFNDAAYAKLSIGPLWAEILSKIIQS</sequence>
<feature type="compositionally biased region" description="Low complexity" evidence="1">
    <location>
        <begin position="41"/>
        <end position="51"/>
    </location>
</feature>
<protein>
    <submittedName>
        <fullName evidence="2">Uncharacterized protein</fullName>
    </submittedName>
</protein>
<accession>A0A7S2U4X7</accession>
<evidence type="ECO:0000256" key="1">
    <source>
        <dbReference type="SAM" id="MobiDB-lite"/>
    </source>
</evidence>
<feature type="region of interest" description="Disordered" evidence="1">
    <location>
        <begin position="28"/>
        <end position="69"/>
    </location>
</feature>
<proteinExistence type="predicted"/>
<name>A0A7S2U4X7_9STRA</name>
<organism evidence="2">
    <name type="scientific">Attheya septentrionalis</name>
    <dbReference type="NCBI Taxonomy" id="420275"/>
    <lineage>
        <taxon>Eukaryota</taxon>
        <taxon>Sar</taxon>
        <taxon>Stramenopiles</taxon>
        <taxon>Ochrophyta</taxon>
        <taxon>Bacillariophyta</taxon>
        <taxon>Coscinodiscophyceae</taxon>
        <taxon>Chaetocerotophycidae</taxon>
        <taxon>Chaetocerotales</taxon>
        <taxon>Attheyaceae</taxon>
        <taxon>Attheya</taxon>
    </lineage>
</organism>
<gene>
    <name evidence="2" type="ORF">ASEP1449_LOCUS513</name>
</gene>
<reference evidence="2" key="1">
    <citation type="submission" date="2021-01" db="EMBL/GenBank/DDBJ databases">
        <authorList>
            <person name="Corre E."/>
            <person name="Pelletier E."/>
            <person name="Niang G."/>
            <person name="Scheremetjew M."/>
            <person name="Finn R."/>
            <person name="Kale V."/>
            <person name="Holt S."/>
            <person name="Cochrane G."/>
            <person name="Meng A."/>
            <person name="Brown T."/>
            <person name="Cohen L."/>
        </authorList>
    </citation>
    <scope>NUCLEOTIDE SEQUENCE</scope>
    <source>
        <strain evidence="2">CCMP2084</strain>
    </source>
</reference>